<dbReference type="OrthoDB" id="3058140at2759"/>
<dbReference type="HOGENOM" id="CLU_071335_0_0_1"/>
<dbReference type="AlphaFoldDB" id="A0A067SJI2"/>
<gene>
    <name evidence="2" type="ORF">GALMADRAFT_258798</name>
</gene>
<evidence type="ECO:0000256" key="1">
    <source>
        <dbReference type="SAM" id="SignalP"/>
    </source>
</evidence>
<feature type="chain" id="PRO_5001645922" evidence="1">
    <location>
        <begin position="22"/>
        <end position="274"/>
    </location>
</feature>
<name>A0A067SJI2_GALM3</name>
<proteinExistence type="predicted"/>
<dbReference type="STRING" id="685588.A0A067SJI2"/>
<reference evidence="3" key="1">
    <citation type="journal article" date="2014" name="Proc. Natl. Acad. Sci. U.S.A.">
        <title>Extensive sampling of basidiomycete genomes demonstrates inadequacy of the white-rot/brown-rot paradigm for wood decay fungi.</title>
        <authorList>
            <person name="Riley R."/>
            <person name="Salamov A.A."/>
            <person name="Brown D.W."/>
            <person name="Nagy L.G."/>
            <person name="Floudas D."/>
            <person name="Held B.W."/>
            <person name="Levasseur A."/>
            <person name="Lombard V."/>
            <person name="Morin E."/>
            <person name="Otillar R."/>
            <person name="Lindquist E.A."/>
            <person name="Sun H."/>
            <person name="LaButti K.M."/>
            <person name="Schmutz J."/>
            <person name="Jabbour D."/>
            <person name="Luo H."/>
            <person name="Baker S.E."/>
            <person name="Pisabarro A.G."/>
            <person name="Walton J.D."/>
            <person name="Blanchette R.A."/>
            <person name="Henrissat B."/>
            <person name="Martin F."/>
            <person name="Cullen D."/>
            <person name="Hibbett D.S."/>
            <person name="Grigoriev I.V."/>
        </authorList>
    </citation>
    <scope>NUCLEOTIDE SEQUENCE [LARGE SCALE GENOMIC DNA]</scope>
    <source>
        <strain evidence="3">CBS 339.88</strain>
    </source>
</reference>
<evidence type="ECO:0000313" key="3">
    <source>
        <dbReference type="Proteomes" id="UP000027222"/>
    </source>
</evidence>
<dbReference type="Proteomes" id="UP000027222">
    <property type="component" value="Unassembled WGS sequence"/>
</dbReference>
<protein>
    <submittedName>
        <fullName evidence="2">Uncharacterized protein</fullName>
    </submittedName>
</protein>
<feature type="signal peptide" evidence="1">
    <location>
        <begin position="1"/>
        <end position="21"/>
    </location>
</feature>
<sequence length="274" mass="29773">MSRAGLVSLIVFCLFVVLTASAPLPQREPRSLVERFDDYDTDLDARSLAIIFDREFDTAEEYSTREYLGLLDDREFDIMDIQPNSKREYDMSILDGRDFDEVEQDYTKREDADVHILHRRSIFSKIKKAFKKLGHKIKKGFQKVGKGIKKGFQKIGKGLKKAGGAIKKGFKKVGKFIKKTAGKIAKVALKIGAAVASVAAKVVKFIPGVGTAASLALKGVAMGANAASNKIHANIGKFGKFTKGLDYVINPLGSAAKAAGKSGKVAGIAKSLLF</sequence>
<organism evidence="2 3">
    <name type="scientific">Galerina marginata (strain CBS 339.88)</name>
    <dbReference type="NCBI Taxonomy" id="685588"/>
    <lineage>
        <taxon>Eukaryota</taxon>
        <taxon>Fungi</taxon>
        <taxon>Dikarya</taxon>
        <taxon>Basidiomycota</taxon>
        <taxon>Agaricomycotina</taxon>
        <taxon>Agaricomycetes</taxon>
        <taxon>Agaricomycetidae</taxon>
        <taxon>Agaricales</taxon>
        <taxon>Agaricineae</taxon>
        <taxon>Strophariaceae</taxon>
        <taxon>Galerina</taxon>
    </lineage>
</organism>
<keyword evidence="1" id="KW-0732">Signal</keyword>
<dbReference type="EMBL" id="KL142419">
    <property type="protein sequence ID" value="KDR66908.1"/>
    <property type="molecule type" value="Genomic_DNA"/>
</dbReference>
<accession>A0A067SJI2</accession>
<evidence type="ECO:0000313" key="2">
    <source>
        <dbReference type="EMBL" id="KDR66908.1"/>
    </source>
</evidence>
<keyword evidence="3" id="KW-1185">Reference proteome</keyword>